<feature type="compositionally biased region" description="Low complexity" evidence="2">
    <location>
        <begin position="1909"/>
        <end position="1927"/>
    </location>
</feature>
<dbReference type="PANTHER" id="PTHR36180:SF2">
    <property type="entry name" value="BRO FAMILY PROTEIN"/>
    <property type="match status" value="1"/>
</dbReference>
<dbReference type="EMBL" id="JACMRX010000004">
    <property type="protein sequence ID" value="KAF7990714.1"/>
    <property type="molecule type" value="Genomic_DNA"/>
</dbReference>
<feature type="region of interest" description="Disordered" evidence="2">
    <location>
        <begin position="711"/>
        <end position="742"/>
    </location>
</feature>
<evidence type="ECO:0000313" key="4">
    <source>
        <dbReference type="EMBL" id="KAF7990714.1"/>
    </source>
</evidence>
<feature type="compositionally biased region" description="Low complexity" evidence="2">
    <location>
        <begin position="1315"/>
        <end position="1326"/>
    </location>
</feature>
<name>A0A834XSZ9_APHGI</name>
<feature type="compositionally biased region" description="Polar residues" evidence="2">
    <location>
        <begin position="1137"/>
        <end position="1152"/>
    </location>
</feature>
<dbReference type="SMART" id="SM01040">
    <property type="entry name" value="Bro-N"/>
    <property type="match status" value="5"/>
</dbReference>
<dbReference type="Proteomes" id="UP000639338">
    <property type="component" value="Unassembled WGS sequence"/>
</dbReference>
<proteinExistence type="predicted"/>
<dbReference type="PROSITE" id="PS51750">
    <property type="entry name" value="BRO_N"/>
    <property type="match status" value="5"/>
</dbReference>
<gene>
    <name evidence="4" type="ORF">HCN44_000519</name>
</gene>
<feature type="compositionally biased region" description="Low complexity" evidence="2">
    <location>
        <begin position="475"/>
        <end position="486"/>
    </location>
</feature>
<evidence type="ECO:0000313" key="5">
    <source>
        <dbReference type="Proteomes" id="UP000639338"/>
    </source>
</evidence>
<evidence type="ECO:0000259" key="3">
    <source>
        <dbReference type="PROSITE" id="PS51750"/>
    </source>
</evidence>
<feature type="coiled-coil region" evidence="1">
    <location>
        <begin position="1694"/>
        <end position="1721"/>
    </location>
</feature>
<feature type="region of interest" description="Disordered" evidence="2">
    <location>
        <begin position="1306"/>
        <end position="1371"/>
    </location>
</feature>
<feature type="domain" description="Bro-N" evidence="3">
    <location>
        <begin position="546"/>
        <end position="657"/>
    </location>
</feature>
<keyword evidence="5" id="KW-1185">Reference proteome</keyword>
<feature type="region of interest" description="Disordered" evidence="2">
    <location>
        <begin position="914"/>
        <end position="941"/>
    </location>
</feature>
<feature type="compositionally biased region" description="Polar residues" evidence="2">
    <location>
        <begin position="921"/>
        <end position="935"/>
    </location>
</feature>
<keyword evidence="1" id="KW-0175">Coiled coil</keyword>
<dbReference type="PANTHER" id="PTHR36180">
    <property type="entry name" value="DNA-BINDING PROTEIN-RELATED-RELATED"/>
    <property type="match status" value="1"/>
</dbReference>
<sequence>MSGNVYFSSAGGSQDNYDYHYQEESEMVLDTNIEADGSDAAANNGVIIQGQDDNLLGTMFNGPRQIVTRSLLKQLTETVTKKLTKSIETNITIVKSEYLSGTNDNNQQYLYKEKATDMLNLLKKYAEENNIQGSINHVYDTNGKLWFKARDVALILGYNNTRCPIINFVKNENKIEWQKLLVRENYGTSPPYYQPNAIFIDIEGAYDIMFNSTKEGSKNFYKWLTMKSIENRKTNQTTLQLGQSNDNNNYQINNDIVEIHEDTVNTTSGENAVATLGQMQNNMTTMVLAVSQMQNNMNVLVETNRKLSEFVLAHIEKQSNNNLQVDQPVINTNQPIVNNNQSGKIKINDERVFYILHERHTEAYHLSDRLAKTVNVSRPSFLKNNENLELIFLQRYTVNDNKNMKDLLERLLKRYKITYRLTNKKLSFIMSENGHSFLNNYQHNNDKNNDINGNRKRSLLDNPSTSEKNSKRESGSPGTSSSSPEKIVIKDPSIIAADEARQIITRSQARSDANNENEKVKPSLDPLEKEEETAQTLGLFKKYCDKVEYVKKPLYVSDINNKIWFKAEDITKIFGYSSQTNPLTIINKDNKSKFGDLSLRDEANVLPANINANTVFIDTDGIIVLICNSTKPECKKFLKWSLLSAAKNDIPTEKSQNQIETINNTNLVGNEMREMVSLIKGERDNTATILDVLKTQTETNNMLAKTLCDLKENKSTPPTPSTSGLQNTQQVQQSSVSYSKNNDSSQQGFYILQDRKNPNQYKFFQRQLNSVKSSFNCFINKNGAEYEKIYPNTEHPAILNYTGKAINKVKEFLSGRNIQCETVKTIMTINTEHEIDLQMSFIMSEKGHSFLNINKHNNDKNNDINGNKKRSLSDYPSTSEKYSKRESGSRRIPSSSPKKIIIEDLSIIAADEKKKIKTRSQARSDANNENENVKPSSDPLKKRKEAAGILRLLKKYRDKCGYDNEPYSILDSNDKIWFLAADITEMFGYSPQSHPIANILQENRSKFFKLSHRDEANILPSSIGVNTIFIDTDGIIDLICNSAKPECKKLLKWLFLTAAKNDAPTKISQKQIETINNANSFGNEMREMVSLIKDEKTNTSKMIGVLEKQTETYNIFAKTIQQLQENTSTPPTPSTSGLQNTRQVKQSSVSNCKDNDLSQQGFYILQNRRIPHQYKFFQRQLNSVKSAYNSFINKNCTEYKKIYPSTGNPAILNYAGKAIDKVREFLSGQDIQCETVKSIMTINTEHEIDLQMYLHKYKVEFEIFLMDSMSFIMSENGYSFPHNYQNNNDKNNDINGNRKRSLLVYPSTSEKYSKGESGSRGNSSSSPEKIINENPSNIATDERRQIITRFQARSDANNENENVGPTSDPLEKRKEAARILKLLKKYRDNCGYDNEPYSIIDSNDKIWFKAADITEMFGYSPQSNPIATINKDNKSKFDDLLPRDKANISSENINPNTLFIDTDGIIDLICNSAKPECKKLLKWLFLIAAKNDTPTEISQNQIATVNNTNSLGNEMREMVTSIKDGTTNTSKMIDVVKMQAETNSKLSTTLCDLVANNCTLPTPSTSGLQDTQQVEQASVSNHKDNNLSEQGFYILQRRLDRFQYKFFQRQLNSVKSSLKSFQKINEDYEKIYPNNENPAKVKGSGKAIDKVKEFLSGRGIQCETFKTIMTIVTEHAIDLRIILAGDEERQILTRAQVRSEANNENDKVESLSDQLEKKETSARILRLLKKYRDEFGYEKEPYSILDSNNKIWFKAADITEIFGYSPQSNPIANIQKENKIRFVGLSHRDEANISPASVNANTVFIDTDGILNLILNSTKPECKRLLEWSLLTAAQNDTPIETPPNQIATVNNTNSYGNEIMTMVSLLKDERDSSARMISLYEKQVENNNMLIKKLFELQENKSTPPTPSTSGSQDTQQVQQSSVSNSKNNDLSQQGFYILQNQTNPHKYKFFQRQLKSIKSSLNSFQNSDLDYEKIYPNTENPIILNSKEKAIDRVKQFLNFNKIPYQTSKTYLETDINLYKLLVNRKIKF</sequence>
<feature type="region of interest" description="Disordered" evidence="2">
    <location>
        <begin position="853"/>
        <end position="895"/>
    </location>
</feature>
<feature type="region of interest" description="Disordered" evidence="2">
    <location>
        <begin position="1124"/>
        <end position="1152"/>
    </location>
</feature>
<feature type="domain" description="Bro-N" evidence="3">
    <location>
        <begin position="1728"/>
        <end position="1838"/>
    </location>
</feature>
<feature type="compositionally biased region" description="Low complexity" evidence="2">
    <location>
        <begin position="729"/>
        <end position="742"/>
    </location>
</feature>
<protein>
    <recommendedName>
        <fullName evidence="3">Bro-N domain-containing protein</fullName>
    </recommendedName>
</protein>
<comment type="caution">
    <text evidence="4">The sequence shown here is derived from an EMBL/GenBank/DDBJ whole genome shotgun (WGS) entry which is preliminary data.</text>
</comment>
<feature type="region of interest" description="Disordered" evidence="2">
    <location>
        <begin position="1901"/>
        <end position="1930"/>
    </location>
</feature>
<evidence type="ECO:0000256" key="2">
    <source>
        <dbReference type="SAM" id="MobiDB-lite"/>
    </source>
</evidence>
<feature type="domain" description="Bro-N" evidence="3">
    <location>
        <begin position="953"/>
        <end position="1070"/>
    </location>
</feature>
<feature type="region of interest" description="Disordered" evidence="2">
    <location>
        <begin position="506"/>
        <end position="528"/>
    </location>
</feature>
<feature type="compositionally biased region" description="Polar residues" evidence="2">
    <location>
        <begin position="1354"/>
        <end position="1365"/>
    </location>
</feature>
<dbReference type="Pfam" id="PF02498">
    <property type="entry name" value="Bro-N"/>
    <property type="match status" value="5"/>
</dbReference>
<organism evidence="4 5">
    <name type="scientific">Aphidius gifuensis</name>
    <name type="common">Parasitoid wasp</name>
    <dbReference type="NCBI Taxonomy" id="684658"/>
    <lineage>
        <taxon>Eukaryota</taxon>
        <taxon>Metazoa</taxon>
        <taxon>Ecdysozoa</taxon>
        <taxon>Arthropoda</taxon>
        <taxon>Hexapoda</taxon>
        <taxon>Insecta</taxon>
        <taxon>Pterygota</taxon>
        <taxon>Neoptera</taxon>
        <taxon>Endopterygota</taxon>
        <taxon>Hymenoptera</taxon>
        <taxon>Apocrita</taxon>
        <taxon>Ichneumonoidea</taxon>
        <taxon>Braconidae</taxon>
        <taxon>Aphidiinae</taxon>
        <taxon>Aphidius</taxon>
    </lineage>
</organism>
<feature type="domain" description="Bro-N" evidence="3">
    <location>
        <begin position="1380"/>
        <end position="1500"/>
    </location>
</feature>
<feature type="region of interest" description="Disordered" evidence="2">
    <location>
        <begin position="440"/>
        <end position="487"/>
    </location>
</feature>
<reference evidence="4 5" key="1">
    <citation type="submission" date="2020-08" db="EMBL/GenBank/DDBJ databases">
        <title>Aphidius gifuensis genome sequencing and assembly.</title>
        <authorList>
            <person name="Du Z."/>
        </authorList>
    </citation>
    <scope>NUCLEOTIDE SEQUENCE [LARGE SCALE GENOMIC DNA]</scope>
    <source>
        <strain evidence="4">YNYX2018</strain>
        <tissue evidence="4">Adults</tissue>
    </source>
</reference>
<feature type="domain" description="Bro-N" evidence="3">
    <location>
        <begin position="128"/>
        <end position="236"/>
    </location>
</feature>
<evidence type="ECO:0000256" key="1">
    <source>
        <dbReference type="SAM" id="Coils"/>
    </source>
</evidence>
<dbReference type="InterPro" id="IPR003497">
    <property type="entry name" value="BRO_N_domain"/>
</dbReference>
<accession>A0A834XSZ9</accession>